<evidence type="ECO:0000256" key="3">
    <source>
        <dbReference type="ARBA" id="ARBA00012621"/>
    </source>
</evidence>
<evidence type="ECO:0000256" key="1">
    <source>
        <dbReference type="ARBA" id="ARBA00003394"/>
    </source>
</evidence>
<name>A0ABW9Y8P7_9RHOB</name>
<evidence type="ECO:0000256" key="7">
    <source>
        <dbReference type="ARBA" id="ARBA00049183"/>
    </source>
</evidence>
<comment type="function">
    <text evidence="1 8">Involved in lipopolysaccharide (LPS) biosynthesis. Catalyzes the transfer of 3-deoxy-D-manno-octulosonate (Kdo) residue(s) from CMP-Kdo to lipid IV(A), the tetraacyldisaccharide-1,4'-bisphosphate precursor of lipid A.</text>
</comment>
<dbReference type="RefSeq" id="WP_161767190.1">
    <property type="nucleotide sequence ID" value="NZ_JAAATW010000002.1"/>
</dbReference>
<dbReference type="EMBL" id="JAAATW010000002">
    <property type="protein sequence ID" value="NBE08212.1"/>
    <property type="molecule type" value="Genomic_DNA"/>
</dbReference>
<dbReference type="PANTHER" id="PTHR42755">
    <property type="entry name" value="3-DEOXY-MANNO-OCTULOSONATE CYTIDYLYLTRANSFERASE"/>
    <property type="match status" value="1"/>
</dbReference>
<comment type="catalytic activity">
    <reaction evidence="7 8">
        <text>lipid IVA (E. coli) + CMP-3-deoxy-beta-D-manno-octulosonate = alpha-Kdo-(2-&gt;6)-lipid IVA (E. coli) + CMP + H(+)</text>
        <dbReference type="Rhea" id="RHEA:28066"/>
        <dbReference type="ChEBI" id="CHEBI:15378"/>
        <dbReference type="ChEBI" id="CHEBI:58603"/>
        <dbReference type="ChEBI" id="CHEBI:60364"/>
        <dbReference type="ChEBI" id="CHEBI:60377"/>
        <dbReference type="ChEBI" id="CHEBI:85987"/>
        <dbReference type="EC" id="2.4.99.12"/>
    </reaction>
</comment>
<protein>
    <recommendedName>
        <fullName evidence="4 8">3-deoxy-D-manno-octulosonic acid transferase</fullName>
        <shortName evidence="8">Kdo transferase</shortName>
        <ecNumber evidence="3 8">2.4.99.12</ecNumber>
    </recommendedName>
    <alternativeName>
        <fullName evidence="6 8">Lipid IV(A) 3-deoxy-D-manno-octulosonic acid transferase</fullName>
    </alternativeName>
</protein>
<keyword evidence="5 8" id="KW-0808">Transferase</keyword>
<dbReference type="SUPFAM" id="SSF53756">
    <property type="entry name" value="UDP-Glycosyltransferase/glycogen phosphorylase"/>
    <property type="match status" value="1"/>
</dbReference>
<dbReference type="Pfam" id="PF04413">
    <property type="entry name" value="Glycos_transf_N"/>
    <property type="match status" value="1"/>
</dbReference>
<keyword evidence="8" id="KW-0812">Transmembrane</keyword>
<feature type="domain" description="3-deoxy-D-manno-octulosonic-acid transferase N-terminal" evidence="9">
    <location>
        <begin position="55"/>
        <end position="230"/>
    </location>
</feature>
<keyword evidence="11" id="KW-1185">Reference proteome</keyword>
<keyword evidence="8" id="KW-0472">Membrane</keyword>
<evidence type="ECO:0000256" key="8">
    <source>
        <dbReference type="RuleBase" id="RU365103"/>
    </source>
</evidence>
<accession>A0ABW9Y8P7</accession>
<organism evidence="10 11">
    <name type="scientific">Paragemmobacter ruber</name>
    <dbReference type="NCBI Taxonomy" id="1985673"/>
    <lineage>
        <taxon>Bacteria</taxon>
        <taxon>Pseudomonadati</taxon>
        <taxon>Pseudomonadota</taxon>
        <taxon>Alphaproteobacteria</taxon>
        <taxon>Rhodobacterales</taxon>
        <taxon>Paracoccaceae</taxon>
        <taxon>Paragemmobacter</taxon>
    </lineage>
</organism>
<evidence type="ECO:0000313" key="10">
    <source>
        <dbReference type="EMBL" id="NBE08212.1"/>
    </source>
</evidence>
<dbReference type="Gene3D" id="3.40.50.2000">
    <property type="entry name" value="Glycogen Phosphorylase B"/>
    <property type="match status" value="1"/>
</dbReference>
<reference evidence="11" key="1">
    <citation type="submission" date="2020-01" db="EMBL/GenBank/DDBJ databases">
        <title>Sphingomonas sp. strain CSW-10.</title>
        <authorList>
            <person name="Chen W.-M."/>
        </authorList>
    </citation>
    <scope>NUCLEOTIDE SEQUENCE [LARGE SCALE GENOMIC DNA]</scope>
    <source>
        <strain evidence="11">CCP-1</strain>
    </source>
</reference>
<evidence type="ECO:0000256" key="5">
    <source>
        <dbReference type="ARBA" id="ARBA00022679"/>
    </source>
</evidence>
<dbReference type="EC" id="2.4.99.12" evidence="3 8"/>
<dbReference type="GO" id="GO:0016740">
    <property type="term" value="F:transferase activity"/>
    <property type="evidence" value="ECO:0007669"/>
    <property type="project" value="UniProtKB-KW"/>
</dbReference>
<evidence type="ECO:0000256" key="2">
    <source>
        <dbReference type="ARBA" id="ARBA00004713"/>
    </source>
</evidence>
<comment type="similarity">
    <text evidence="8">Belongs to the glycosyltransferase group 1 family.</text>
</comment>
<evidence type="ECO:0000313" key="11">
    <source>
        <dbReference type="Proteomes" id="UP001517376"/>
    </source>
</evidence>
<dbReference type="Gene3D" id="3.40.50.11720">
    <property type="entry name" value="3-Deoxy-D-manno-octulosonic-acid transferase, N-terminal domain"/>
    <property type="match status" value="1"/>
</dbReference>
<dbReference type="InterPro" id="IPR039901">
    <property type="entry name" value="Kdotransferase"/>
</dbReference>
<comment type="caution">
    <text evidence="10">The sequence shown here is derived from an EMBL/GenBank/DDBJ whole genome shotgun (WGS) entry which is preliminary data.</text>
</comment>
<evidence type="ECO:0000256" key="4">
    <source>
        <dbReference type="ARBA" id="ARBA00019077"/>
    </source>
</evidence>
<comment type="subcellular location">
    <subcellularLocation>
        <location evidence="8">Cell membrane</location>
    </subcellularLocation>
</comment>
<dbReference type="InterPro" id="IPR038107">
    <property type="entry name" value="Glycos_transf_N_sf"/>
</dbReference>
<comment type="pathway">
    <text evidence="2 8">Bacterial outer membrane biogenesis; LPS core biosynthesis.</text>
</comment>
<gene>
    <name evidence="10" type="ORF">GU920_11745</name>
</gene>
<dbReference type="InterPro" id="IPR007507">
    <property type="entry name" value="Glycos_transf_N"/>
</dbReference>
<dbReference type="PANTHER" id="PTHR42755:SF1">
    <property type="entry name" value="3-DEOXY-D-MANNO-OCTULOSONIC ACID TRANSFERASE, MITOCHONDRIAL-RELATED"/>
    <property type="match status" value="1"/>
</dbReference>
<keyword evidence="8" id="KW-0448">Lipopolysaccharide biosynthesis</keyword>
<evidence type="ECO:0000259" key="9">
    <source>
        <dbReference type="Pfam" id="PF04413"/>
    </source>
</evidence>
<feature type="transmembrane region" description="Helical" evidence="8">
    <location>
        <begin position="20"/>
        <end position="42"/>
    </location>
</feature>
<dbReference type="Proteomes" id="UP001517376">
    <property type="component" value="Unassembled WGS sequence"/>
</dbReference>
<sequence>MTHSPAPFAAPMAPPPRPPGSALLALWLGTTAALAPFGATILRRRLARGKEDAARWPEKLGRITLPRPEGALIWLHAVSVGEGLSVLPLLRALVARAGTRVLLTCTTVTAMGLMQARVPEGVIVQYLPLDLPGPVTRFLSHWRPDVAVMVESEFWPRLIHATHARGIPLVLANARMSEGSARAWARVPGLARAILGRFTALAAPDAAMAARLVALGADQARLQVMGTLKRAAERLPVDPAALAQVRAGVGGRPVWLAASTHPGEEAVVAEAHRAVRAVSPDALLILAPRHPARAGEIAAQLSTAGLDVALRSRGEAPDAAVYLADTLGEMGLWFDLCPIAFVGGSLLPGIGGHNAYEPALHGSAILHGRHVGNFADLYARLDAAGGAQPVVDAGAMAAVVLRLMQDGAARAALVAAARDVLATEADGVAATSDLILSLLPAV</sequence>
<keyword evidence="8" id="KW-1003">Cell membrane</keyword>
<proteinExistence type="inferred from homology"/>
<evidence type="ECO:0000256" key="6">
    <source>
        <dbReference type="ARBA" id="ARBA00031445"/>
    </source>
</evidence>
<keyword evidence="8" id="KW-1133">Transmembrane helix</keyword>